<dbReference type="InterPro" id="IPR012910">
    <property type="entry name" value="Plug_dom"/>
</dbReference>
<dbReference type="Pfam" id="PF13715">
    <property type="entry name" value="CarbopepD_reg_2"/>
    <property type="match status" value="1"/>
</dbReference>
<name>A0A9E2SEQ0_9BACT</name>
<keyword evidence="2" id="KW-1134">Transmembrane beta strand</keyword>
<comment type="caution">
    <text evidence="6">The sequence shown here is derived from an EMBL/GenBank/DDBJ whole genome shotgun (WGS) entry which is preliminary data.</text>
</comment>
<comment type="subcellular location">
    <subcellularLocation>
        <location evidence="2">Cell outer membrane</location>
        <topology evidence="2">Multi-pass membrane protein</topology>
    </subcellularLocation>
</comment>
<evidence type="ECO:0000256" key="2">
    <source>
        <dbReference type="PROSITE-ProRule" id="PRU01360"/>
    </source>
</evidence>
<dbReference type="InterPro" id="IPR000531">
    <property type="entry name" value="Beta-barrel_TonB"/>
</dbReference>
<dbReference type="AlphaFoldDB" id="A0A9E2SEQ0"/>
<dbReference type="PROSITE" id="PS52016">
    <property type="entry name" value="TONB_DEPENDENT_REC_3"/>
    <property type="match status" value="1"/>
</dbReference>
<keyword evidence="2 3" id="KW-0472">Membrane</keyword>
<dbReference type="GO" id="GO:0015344">
    <property type="term" value="F:siderophore uptake transmembrane transporter activity"/>
    <property type="evidence" value="ECO:0007669"/>
    <property type="project" value="TreeGrafter"/>
</dbReference>
<dbReference type="PANTHER" id="PTHR30069">
    <property type="entry name" value="TONB-DEPENDENT OUTER MEMBRANE RECEPTOR"/>
    <property type="match status" value="1"/>
</dbReference>
<keyword evidence="2" id="KW-0813">Transport</keyword>
<comment type="similarity">
    <text evidence="2 3">Belongs to the TonB-dependent receptor family.</text>
</comment>
<reference evidence="6" key="1">
    <citation type="submission" date="2021-06" db="EMBL/GenBank/DDBJ databases">
        <authorList>
            <person name="Huq M.A."/>
        </authorList>
    </citation>
    <scope>NUCLEOTIDE SEQUENCE</scope>
    <source>
        <strain evidence="6">MAH-26</strain>
    </source>
</reference>
<protein>
    <submittedName>
        <fullName evidence="6">SusC/RagA family TonB-linked outer membrane protein</fullName>
    </submittedName>
</protein>
<dbReference type="PANTHER" id="PTHR30069:SF29">
    <property type="entry name" value="HEMOGLOBIN AND HEMOGLOBIN-HAPTOGLOBIN-BINDING PROTEIN 1-RELATED"/>
    <property type="match status" value="1"/>
</dbReference>
<dbReference type="Pfam" id="PF00593">
    <property type="entry name" value="TonB_dep_Rec_b-barrel"/>
    <property type="match status" value="1"/>
</dbReference>
<dbReference type="Pfam" id="PF07715">
    <property type="entry name" value="Plug"/>
    <property type="match status" value="1"/>
</dbReference>
<sequence length="1165" mass="128778">MRHKRFPGYGMHGRLLRIVAVFVMLSTQVFAKSIAQRITYSGKDVSLTQIFSVIKKQTGYVTFYSTELIKNTKPVSVSAKDLALSDFLTMVLKDQDLDFSLSDKTIMLSKRVKQNTSAPLVQPNDPTPATLKGTVFCKEGPIAGAAVMLKPIGIGMATNTRGEFSLANVPQGEYTLEITSIGYKAYSKKITIGTSVPKVNVTMEPEMQVQEEIVVSTGYSSKKPGEITGSVQKISGDELRKGITTSDPTSLLKGRVTGLYISEQNAGDPTSTGGQIFMRGQSSIVGVGLDQANEYVIPTINYGPLIVLDGVIMPNQNLKELVSPNEIQEITTLKDAAATAVYGSRAAGGVLVVTTKKGRDAKPRVSAELKYGVNKPNQGTIKYMNGQELYNYQKDYFTADYSVNGGSLASMFPTVEDYLNYKLPTQQAVANSYDWTKFVFVTSNTMEANLSASGGNDRSKYYFGGTYYNEQSTGVQNGLTRGNFRLNLDSRLTSRLSLNVSLNGIINSGKRDPNANTDFFGQLIPWANPYDSNGNITQTLNYKFNGIPVVKGNPLFDKQYNFNKLQSQLFFGSVRLEYRITDWLSLSSTNSGNLNYNKDQTYIDVRTYNGGTIYYAPQGYLGTNTSNLSNFLTSNQLTFRKKYDRHAIRALAAMEYGETTRDYSTVNVNHVRAGYPQISMGSQVGPSYDFSIFGIPTTKAGNIEGGTDKRAQFSAFGEAGYTYNDRYTVSGSIRTDASSSFGADNRYGTFYSTGAAWIVNNEDFMKNVKWVNNLKVRASYGTTGSQLGDNFLTKTLYNPTLQYSGQNAAVVAVLANPNLKWEITKTFNGGMDFTLFKNLDVTLDAYSRRSEDLLQKVALPPTYGFPTQWQNVADVQNHGVELMLNWRAVNKKDFQWTTSFNLSYNKNKIIAVANDSLVQGWNQQAYYLYPGEDINTLKAVKWAGVDPQTGKPQYEKLIFDASGKKTGVELVNSVAEVGAATDQRQNQTIGSFQPKFYGGFTNTFSYKQFSLNVLITYALKYVMNDAAARAYQGTSPMLYNQIKYKSNQVPWTTPGQTNATEPWIYYQGTGYRDYFGSSKYMHDASNASLRSVRLSYDLAPSVLTKLRLSTCSFYVSGDNLYTLYSKSIIAANPEGPSVGQAQGFGQSAYGLGIPRRYLFGVQLTF</sequence>
<dbReference type="RefSeq" id="WP_217792444.1">
    <property type="nucleotide sequence ID" value="NZ_JAHSPG010000013.1"/>
</dbReference>
<dbReference type="EMBL" id="JAHSPG010000013">
    <property type="protein sequence ID" value="MBV4358720.1"/>
    <property type="molecule type" value="Genomic_DNA"/>
</dbReference>
<evidence type="ECO:0000313" key="7">
    <source>
        <dbReference type="Proteomes" id="UP000812270"/>
    </source>
</evidence>
<dbReference type="NCBIfam" id="TIGR04057">
    <property type="entry name" value="SusC_RagA_signa"/>
    <property type="match status" value="1"/>
</dbReference>
<dbReference type="InterPro" id="IPR039426">
    <property type="entry name" value="TonB-dep_rcpt-like"/>
</dbReference>
<feature type="domain" description="TonB-dependent receptor-like beta-barrel" evidence="4">
    <location>
        <begin position="511"/>
        <end position="911"/>
    </location>
</feature>
<dbReference type="NCBIfam" id="TIGR04056">
    <property type="entry name" value="OMP_RagA_SusC"/>
    <property type="match status" value="1"/>
</dbReference>
<keyword evidence="2" id="KW-0998">Cell outer membrane</keyword>
<dbReference type="InterPro" id="IPR023996">
    <property type="entry name" value="TonB-dep_OMP_SusC/RagA"/>
</dbReference>
<feature type="domain" description="TonB-dependent receptor plug" evidence="5">
    <location>
        <begin position="226"/>
        <end position="350"/>
    </location>
</feature>
<gene>
    <name evidence="6" type="ORF">KTO63_16265</name>
</gene>
<keyword evidence="2" id="KW-0812">Transmembrane</keyword>
<accession>A0A9E2SEQ0</accession>
<evidence type="ECO:0000256" key="3">
    <source>
        <dbReference type="RuleBase" id="RU003357"/>
    </source>
</evidence>
<dbReference type="GO" id="GO:0009279">
    <property type="term" value="C:cell outer membrane"/>
    <property type="evidence" value="ECO:0007669"/>
    <property type="project" value="UniProtKB-SubCell"/>
</dbReference>
<proteinExistence type="inferred from homology"/>
<evidence type="ECO:0000259" key="4">
    <source>
        <dbReference type="Pfam" id="PF00593"/>
    </source>
</evidence>
<evidence type="ECO:0000256" key="1">
    <source>
        <dbReference type="ARBA" id="ARBA00022729"/>
    </source>
</evidence>
<organism evidence="6 7">
    <name type="scientific">Pinibacter aurantiacus</name>
    <dbReference type="NCBI Taxonomy" id="2851599"/>
    <lineage>
        <taxon>Bacteria</taxon>
        <taxon>Pseudomonadati</taxon>
        <taxon>Bacteroidota</taxon>
        <taxon>Chitinophagia</taxon>
        <taxon>Chitinophagales</taxon>
        <taxon>Chitinophagaceae</taxon>
        <taxon>Pinibacter</taxon>
    </lineage>
</organism>
<keyword evidence="7" id="KW-1185">Reference proteome</keyword>
<evidence type="ECO:0000313" key="6">
    <source>
        <dbReference type="EMBL" id="MBV4358720.1"/>
    </source>
</evidence>
<evidence type="ECO:0000259" key="5">
    <source>
        <dbReference type="Pfam" id="PF07715"/>
    </source>
</evidence>
<dbReference type="GO" id="GO:0044718">
    <property type="term" value="P:siderophore transmembrane transport"/>
    <property type="evidence" value="ECO:0007669"/>
    <property type="project" value="TreeGrafter"/>
</dbReference>
<keyword evidence="3" id="KW-0798">TonB box</keyword>
<keyword evidence="1" id="KW-0732">Signal</keyword>
<dbReference type="InterPro" id="IPR023997">
    <property type="entry name" value="TonB-dep_OMP_SusC/RagA_CS"/>
</dbReference>
<dbReference type="Proteomes" id="UP000812270">
    <property type="component" value="Unassembled WGS sequence"/>
</dbReference>